<evidence type="ECO:0000313" key="1">
    <source>
        <dbReference type="Proteomes" id="UP000095287"/>
    </source>
</evidence>
<evidence type="ECO:0000313" key="2">
    <source>
        <dbReference type="WBParaSite" id="L893_g10409.t1"/>
    </source>
</evidence>
<accession>A0A1I7XWV9</accession>
<name>A0A1I7XWV9_9BILA</name>
<dbReference type="AlphaFoldDB" id="A0A1I7XWV9"/>
<keyword evidence="1" id="KW-1185">Reference proteome</keyword>
<reference evidence="2" key="1">
    <citation type="submission" date="2016-11" db="UniProtKB">
        <authorList>
            <consortium name="WormBaseParasite"/>
        </authorList>
    </citation>
    <scope>IDENTIFICATION</scope>
</reference>
<dbReference type="Proteomes" id="UP000095287">
    <property type="component" value="Unplaced"/>
</dbReference>
<organism evidence="1 2">
    <name type="scientific">Steinernema glaseri</name>
    <dbReference type="NCBI Taxonomy" id="37863"/>
    <lineage>
        <taxon>Eukaryota</taxon>
        <taxon>Metazoa</taxon>
        <taxon>Ecdysozoa</taxon>
        <taxon>Nematoda</taxon>
        <taxon>Chromadorea</taxon>
        <taxon>Rhabditida</taxon>
        <taxon>Tylenchina</taxon>
        <taxon>Panagrolaimomorpha</taxon>
        <taxon>Strongyloidoidea</taxon>
        <taxon>Steinernematidae</taxon>
        <taxon>Steinernema</taxon>
    </lineage>
</organism>
<dbReference type="WBParaSite" id="L893_g10409.t1">
    <property type="protein sequence ID" value="L893_g10409.t1"/>
    <property type="gene ID" value="L893_g10409"/>
</dbReference>
<sequence length="114" mass="13287">MDRIPLQAAEKDPFGLPNFFVQYSLNKRRRWEIPRKLDDIEALQDPSVALRVSTFEFSLDPILEWYAPFIAGNAWFSPRDHLSYNVVRMNTVYPDGEVSHREANLNARGSDLYL</sequence>
<protein>
    <submittedName>
        <fullName evidence="2">TonB-dependent receptor</fullName>
    </submittedName>
</protein>
<proteinExistence type="predicted"/>